<feature type="chain" id="PRO_5038438049" evidence="1">
    <location>
        <begin position="25"/>
        <end position="439"/>
    </location>
</feature>
<proteinExistence type="predicted"/>
<dbReference type="InterPro" id="IPR050490">
    <property type="entry name" value="Bact_solute-bd_prot1"/>
</dbReference>
<evidence type="ECO:0000256" key="1">
    <source>
        <dbReference type="SAM" id="SignalP"/>
    </source>
</evidence>
<evidence type="ECO:0000313" key="3">
    <source>
        <dbReference type="Proteomes" id="UP000548423"/>
    </source>
</evidence>
<protein>
    <submittedName>
        <fullName evidence="2">Raffinose/stachyose/melibiose transport system substrate-binding protein</fullName>
    </submittedName>
</protein>
<comment type="caution">
    <text evidence="2">The sequence shown here is derived from an EMBL/GenBank/DDBJ whole genome shotgun (WGS) entry which is preliminary data.</text>
</comment>
<accession>A0A852TH02</accession>
<keyword evidence="1" id="KW-0732">Signal</keyword>
<dbReference type="Proteomes" id="UP000548423">
    <property type="component" value="Unassembled WGS sequence"/>
</dbReference>
<reference evidence="3" key="2">
    <citation type="submission" date="2020-08" db="EMBL/GenBank/DDBJ databases">
        <title>The Agave Microbiome: Exploring the role of microbial communities in plant adaptations to desert environments.</title>
        <authorList>
            <person name="Partida-Martinez L.P."/>
        </authorList>
    </citation>
    <scope>NUCLEOTIDE SEQUENCE [LARGE SCALE GENOMIC DNA]</scope>
    <source>
        <strain evidence="3">AT2.8</strain>
    </source>
</reference>
<dbReference type="EMBL" id="JACCBX010000006">
    <property type="protein sequence ID" value="NYE06444.1"/>
    <property type="molecule type" value="Genomic_DNA"/>
</dbReference>
<dbReference type="Gene3D" id="3.40.190.10">
    <property type="entry name" value="Periplasmic binding protein-like II"/>
    <property type="match status" value="2"/>
</dbReference>
<name>A0A852TH02_9BACI</name>
<gene>
    <name evidence="2" type="ORF">F4694_003224</name>
</gene>
<reference evidence="3" key="1">
    <citation type="submission" date="2020-07" db="EMBL/GenBank/DDBJ databases">
        <authorList>
            <person name="Partida-Martinez L."/>
            <person name="Huntemann M."/>
            <person name="Clum A."/>
            <person name="Wang J."/>
            <person name="Palaniappan K."/>
            <person name="Ritter S."/>
            <person name="Chen I.-M."/>
            <person name="Stamatis D."/>
            <person name="Reddy T."/>
            <person name="O'Malley R."/>
            <person name="Daum C."/>
            <person name="Shapiro N."/>
            <person name="Ivanova N."/>
            <person name="Kyrpides N."/>
            <person name="Woyke T."/>
        </authorList>
    </citation>
    <scope>NUCLEOTIDE SEQUENCE [LARGE SCALE GENOMIC DNA]</scope>
    <source>
        <strain evidence="3">AT2.8</strain>
    </source>
</reference>
<dbReference type="AlphaFoldDB" id="A0A852TH02"/>
<sequence>MFNTKRKKLVPLLLSSALMAGILAGCTSKEETTSDGGKSSATETVTFLIDNQTQLDGIQAIIDEFEKKNNIKVEIETRPGGAEGDNIIKTRLATGDMTDLVWNNSGSQLQALNPEQNFVDLSKEPFMESIMDDYKAAVSANGKVFGIPGTPTNAGGWLYNKKVYAELGLSVPKTWEELMANNEKIKQAGKTAVIGTFKDTWTSQVIVLADNYNVLQENPTFAEDFTANKAKIATTPAALRSFEKLEEVFKKGYLNKEFLATGYDAGLKMLADGEGAHYPMITFALANLATTYPDKMQDIGVFAQPSDSAEKNGLTVWMPAGIFINKNSEHIDAAKKFLEFYVSQEGVTIYSSKIPPTGPFAIEGVEVPDDVYPAVKDMIQYFDAGNNAPALEFLSPVKGPSLEQITTQVGSGISSAKEGAELYDKDVEKQAKQLGLEGW</sequence>
<dbReference type="PANTHER" id="PTHR43649">
    <property type="entry name" value="ARABINOSE-BINDING PROTEIN-RELATED"/>
    <property type="match status" value="1"/>
</dbReference>
<organism evidence="2 3">
    <name type="scientific">Neobacillus niacini</name>
    <dbReference type="NCBI Taxonomy" id="86668"/>
    <lineage>
        <taxon>Bacteria</taxon>
        <taxon>Bacillati</taxon>
        <taxon>Bacillota</taxon>
        <taxon>Bacilli</taxon>
        <taxon>Bacillales</taxon>
        <taxon>Bacillaceae</taxon>
        <taxon>Neobacillus</taxon>
    </lineage>
</organism>
<dbReference type="Pfam" id="PF01547">
    <property type="entry name" value="SBP_bac_1"/>
    <property type="match status" value="1"/>
</dbReference>
<dbReference type="InterPro" id="IPR006059">
    <property type="entry name" value="SBP"/>
</dbReference>
<dbReference type="PROSITE" id="PS51257">
    <property type="entry name" value="PROKAR_LIPOPROTEIN"/>
    <property type="match status" value="1"/>
</dbReference>
<dbReference type="SUPFAM" id="SSF53850">
    <property type="entry name" value="Periplasmic binding protein-like II"/>
    <property type="match status" value="1"/>
</dbReference>
<evidence type="ECO:0000313" key="2">
    <source>
        <dbReference type="EMBL" id="NYE06444.1"/>
    </source>
</evidence>
<feature type="signal peptide" evidence="1">
    <location>
        <begin position="1"/>
        <end position="24"/>
    </location>
</feature>